<dbReference type="Proteomes" id="UP000009080">
    <property type="component" value="Chromosome"/>
</dbReference>
<evidence type="ECO:0000313" key="2">
    <source>
        <dbReference type="EMBL" id="ACR13726.1"/>
    </source>
</evidence>
<name>C5BLD7_TERTT</name>
<dbReference type="InterPro" id="IPR000073">
    <property type="entry name" value="AB_hydrolase_1"/>
</dbReference>
<dbReference type="InterPro" id="IPR029058">
    <property type="entry name" value="AB_hydrolase_fold"/>
</dbReference>
<dbReference type="Pfam" id="PF12697">
    <property type="entry name" value="Abhydrolase_6"/>
    <property type="match status" value="1"/>
</dbReference>
<dbReference type="eggNOG" id="COG2267">
    <property type="taxonomic scope" value="Bacteria"/>
</dbReference>
<gene>
    <name evidence="2" type="ordered locus">TERTU_0152</name>
</gene>
<dbReference type="HOGENOM" id="CLU_075806_0_0_6"/>
<keyword evidence="3" id="KW-1185">Reference proteome</keyword>
<dbReference type="Gene3D" id="3.40.50.1820">
    <property type="entry name" value="alpha/beta hydrolase"/>
    <property type="match status" value="1"/>
</dbReference>
<sequence>MSCGINVILLRGLGRESEHWFGFAELLKRRCAEIAPYIYFTFATPDTAGCGTEYQRKASHRLTELTDDLVRRLPTKTKDACTVVVGLSMGGLIALDLANRYESLVDGVVVINSSTGNQPWYRRMCPQALLTALTALALPLRQRENCIFNLVSNTQPEQARQGWWQIQRARPVSRLNLVRLLLAAAGFTLNETLAQKGLVIASQRDRLVDARCSGELAHYLNWPLEVHPSAGHDVPIDNPEWLADVVAQWLVREYVIL</sequence>
<dbReference type="RefSeq" id="WP_015819841.1">
    <property type="nucleotide sequence ID" value="NC_012997.1"/>
</dbReference>
<dbReference type="KEGG" id="ttu:TERTU_0152"/>
<evidence type="ECO:0000313" key="3">
    <source>
        <dbReference type="Proteomes" id="UP000009080"/>
    </source>
</evidence>
<evidence type="ECO:0000259" key="1">
    <source>
        <dbReference type="Pfam" id="PF12697"/>
    </source>
</evidence>
<proteinExistence type="predicted"/>
<feature type="domain" description="AB hydrolase-1" evidence="1">
    <location>
        <begin position="7"/>
        <end position="245"/>
    </location>
</feature>
<dbReference type="InterPro" id="IPR050228">
    <property type="entry name" value="Carboxylesterase_BioH"/>
</dbReference>
<dbReference type="AlphaFoldDB" id="C5BLD7"/>
<dbReference type="PANTHER" id="PTHR43194">
    <property type="entry name" value="HYDROLASE ALPHA/BETA FOLD FAMILY"/>
    <property type="match status" value="1"/>
</dbReference>
<dbReference type="GO" id="GO:0016787">
    <property type="term" value="F:hydrolase activity"/>
    <property type="evidence" value="ECO:0007669"/>
    <property type="project" value="UniProtKB-KW"/>
</dbReference>
<accession>C5BLD7</accession>
<keyword evidence="2" id="KW-0378">Hydrolase</keyword>
<dbReference type="PANTHER" id="PTHR43194:SF5">
    <property type="entry name" value="PIMELOYL-[ACYL-CARRIER PROTEIN] METHYL ESTER ESTERASE"/>
    <property type="match status" value="1"/>
</dbReference>
<dbReference type="OrthoDB" id="5290302at2"/>
<reference evidence="2 3" key="1">
    <citation type="journal article" date="2009" name="PLoS ONE">
        <title>The complete genome of Teredinibacter turnerae T7901: an intracellular endosymbiont of marine wood-boring bivalves (shipworms).</title>
        <authorList>
            <person name="Yang J.C."/>
            <person name="Madupu R."/>
            <person name="Durkin A.S."/>
            <person name="Ekborg N.A."/>
            <person name="Pedamallu C.S."/>
            <person name="Hostetler J.B."/>
            <person name="Radune D."/>
            <person name="Toms B.S."/>
            <person name="Henrissat B."/>
            <person name="Coutinho P.M."/>
            <person name="Schwarz S."/>
            <person name="Field L."/>
            <person name="Trindade-Silva A.E."/>
            <person name="Soares C.A.G."/>
            <person name="Elshahawi S."/>
            <person name="Hanora A."/>
            <person name="Schmidt E.W."/>
            <person name="Haygood M.G."/>
            <person name="Posfai J."/>
            <person name="Benner J."/>
            <person name="Madinger C."/>
            <person name="Nove J."/>
            <person name="Anton B."/>
            <person name="Chaudhary K."/>
            <person name="Foster J."/>
            <person name="Holman A."/>
            <person name="Kumar S."/>
            <person name="Lessard P.A."/>
            <person name="Luyten Y.A."/>
            <person name="Slatko B."/>
            <person name="Wood N."/>
            <person name="Wu B."/>
            <person name="Teplitski M."/>
            <person name="Mougous J.D."/>
            <person name="Ward N."/>
            <person name="Eisen J.A."/>
            <person name="Badger J.H."/>
            <person name="Distel D.L."/>
        </authorList>
    </citation>
    <scope>NUCLEOTIDE SEQUENCE [LARGE SCALE GENOMIC DNA]</scope>
    <source>
        <strain evidence="3">ATCC 39867 / T7901</strain>
    </source>
</reference>
<dbReference type="STRING" id="377629.TERTU_0152"/>
<organism evidence="2 3">
    <name type="scientific">Teredinibacter turnerae (strain ATCC 39867 / T7901)</name>
    <dbReference type="NCBI Taxonomy" id="377629"/>
    <lineage>
        <taxon>Bacteria</taxon>
        <taxon>Pseudomonadati</taxon>
        <taxon>Pseudomonadota</taxon>
        <taxon>Gammaproteobacteria</taxon>
        <taxon>Cellvibrionales</taxon>
        <taxon>Cellvibrionaceae</taxon>
        <taxon>Teredinibacter</taxon>
    </lineage>
</organism>
<dbReference type="EMBL" id="CP001614">
    <property type="protein sequence ID" value="ACR13726.1"/>
    <property type="molecule type" value="Genomic_DNA"/>
</dbReference>
<protein>
    <submittedName>
        <fullName evidence="2">Alpha/beta hydrolase family protein</fullName>
    </submittedName>
</protein>
<dbReference type="SUPFAM" id="SSF53474">
    <property type="entry name" value="alpha/beta-Hydrolases"/>
    <property type="match status" value="1"/>
</dbReference>